<gene>
    <name evidence="2" type="ORF">KDW95_04070</name>
</gene>
<organism evidence="2 3">
    <name type="scientific">Marinobacterium rhizophilum</name>
    <dbReference type="NCBI Taxonomy" id="420402"/>
    <lineage>
        <taxon>Bacteria</taxon>
        <taxon>Pseudomonadati</taxon>
        <taxon>Pseudomonadota</taxon>
        <taxon>Gammaproteobacteria</taxon>
        <taxon>Oceanospirillales</taxon>
        <taxon>Oceanospirillaceae</taxon>
        <taxon>Marinobacterium</taxon>
    </lineage>
</organism>
<accession>A0ABY5HM23</accession>
<dbReference type="RefSeq" id="WP_255854996.1">
    <property type="nucleotide sequence ID" value="NZ_CP073347.1"/>
</dbReference>
<evidence type="ECO:0000256" key="1">
    <source>
        <dbReference type="SAM" id="Phobius"/>
    </source>
</evidence>
<name>A0ABY5HM23_9GAMM</name>
<feature type="transmembrane region" description="Helical" evidence="1">
    <location>
        <begin position="21"/>
        <end position="42"/>
    </location>
</feature>
<dbReference type="Proteomes" id="UP001058461">
    <property type="component" value="Chromosome"/>
</dbReference>
<keyword evidence="1" id="KW-0472">Membrane</keyword>
<sequence length="256" mass="27982">MKPREKTASALSLDPRQLRRHLGYLLLMLCIAGLLGACSINQNYSSAQHNAIALTAEDLRTQGVAFISPSTITGQEEDKQVLAFVFANTLARERPDITVTALPETLGAINKAGLAAEYNRMFEDYRETGIFDGASLRRVGDATQARYLVQLNLANFRQASRGRFSMLGFRVYQTSHANIRLFIQIWDSTDGSIVWEGVEELNLAQETSKENTITFTSVVEATANNLIALLPKADSAPLPVTPATPAAGAQVELSKH</sequence>
<proteinExistence type="predicted"/>
<keyword evidence="3" id="KW-1185">Reference proteome</keyword>
<keyword evidence="1" id="KW-1133">Transmembrane helix</keyword>
<evidence type="ECO:0008006" key="4">
    <source>
        <dbReference type="Google" id="ProtNLM"/>
    </source>
</evidence>
<reference evidence="2" key="1">
    <citation type="submission" date="2021-04" db="EMBL/GenBank/DDBJ databases">
        <title>Oceanospirillales bacteria with DddD are important DMSP degraders in coastal seawater.</title>
        <authorList>
            <person name="Liu J."/>
        </authorList>
    </citation>
    <scope>NUCLEOTIDE SEQUENCE</scope>
    <source>
        <strain evidence="2">D13-1</strain>
    </source>
</reference>
<dbReference type="EMBL" id="CP073347">
    <property type="protein sequence ID" value="UTW12862.1"/>
    <property type="molecule type" value="Genomic_DNA"/>
</dbReference>
<evidence type="ECO:0000313" key="3">
    <source>
        <dbReference type="Proteomes" id="UP001058461"/>
    </source>
</evidence>
<evidence type="ECO:0000313" key="2">
    <source>
        <dbReference type="EMBL" id="UTW12862.1"/>
    </source>
</evidence>
<keyword evidence="1" id="KW-0812">Transmembrane</keyword>
<protein>
    <recommendedName>
        <fullName evidence="4">Lipoprotein</fullName>
    </recommendedName>
</protein>